<dbReference type="Proteomes" id="UP000215335">
    <property type="component" value="Unassembled WGS sequence"/>
</dbReference>
<organism evidence="2 3">
    <name type="scientific">Trichomalopsis sarcophagae</name>
    <dbReference type="NCBI Taxonomy" id="543379"/>
    <lineage>
        <taxon>Eukaryota</taxon>
        <taxon>Metazoa</taxon>
        <taxon>Ecdysozoa</taxon>
        <taxon>Arthropoda</taxon>
        <taxon>Hexapoda</taxon>
        <taxon>Insecta</taxon>
        <taxon>Pterygota</taxon>
        <taxon>Neoptera</taxon>
        <taxon>Endopterygota</taxon>
        <taxon>Hymenoptera</taxon>
        <taxon>Apocrita</taxon>
        <taxon>Proctotrupomorpha</taxon>
        <taxon>Chalcidoidea</taxon>
        <taxon>Pteromalidae</taxon>
        <taxon>Pteromalinae</taxon>
        <taxon>Trichomalopsis</taxon>
    </lineage>
</organism>
<feature type="chain" id="PRO_5012534014" description="Lipid-binding serum glycoprotein N-terminal domain-containing protein" evidence="1">
    <location>
        <begin position="23"/>
        <end position="401"/>
    </location>
</feature>
<comment type="caution">
    <text evidence="2">The sequence shown here is derived from an EMBL/GenBank/DDBJ whole genome shotgun (WGS) entry which is preliminary data.</text>
</comment>
<feature type="signal peptide" evidence="1">
    <location>
        <begin position="1"/>
        <end position="22"/>
    </location>
</feature>
<keyword evidence="3" id="KW-1185">Reference proteome</keyword>
<accession>A0A232FE48</accession>
<protein>
    <recommendedName>
        <fullName evidence="4">Lipid-binding serum glycoprotein N-terminal domain-containing protein</fullName>
    </recommendedName>
</protein>
<evidence type="ECO:0000313" key="2">
    <source>
        <dbReference type="EMBL" id="OXU29031.1"/>
    </source>
</evidence>
<dbReference type="InterPro" id="IPR038602">
    <property type="entry name" value="Mite_allergen_7_sf"/>
</dbReference>
<dbReference type="OrthoDB" id="8187668at2759"/>
<dbReference type="Gene3D" id="3.15.10.50">
    <property type="match status" value="1"/>
</dbReference>
<evidence type="ECO:0000313" key="3">
    <source>
        <dbReference type="Proteomes" id="UP000215335"/>
    </source>
</evidence>
<gene>
    <name evidence="2" type="ORF">TSAR_008270</name>
</gene>
<reference evidence="2 3" key="1">
    <citation type="journal article" date="2017" name="Curr. Biol.">
        <title>The Evolution of Venom by Co-option of Single-Copy Genes.</title>
        <authorList>
            <person name="Martinson E.O."/>
            <person name="Mrinalini"/>
            <person name="Kelkar Y.D."/>
            <person name="Chang C.H."/>
            <person name="Werren J.H."/>
        </authorList>
    </citation>
    <scope>NUCLEOTIDE SEQUENCE [LARGE SCALE GENOMIC DNA]</scope>
    <source>
        <strain evidence="2 3">Alberta</strain>
        <tissue evidence="2">Whole body</tissue>
    </source>
</reference>
<name>A0A232FE48_9HYME</name>
<keyword evidence="1" id="KW-0732">Signal</keyword>
<sequence length="401" mass="45068">MFLSQQFFLFILLSCILYRASAGNKCSSPINRNGNITIDEGVIRIDVDRNEVQIYTYNGTKAVNILIHDVDIALSDYIVGLQEISSLYSFSDHKEKSLFRTAVQGLAEVTDKNTLSSCELDLKLQNRNLLNEQQFLAAKTCIESSLCNQIGKLVRDDYLRAEIDPHDFGSNSVLYHHLNTKYPNLSLPTQHNVGFTLLGGRSDTLQKTLNIIFDILLASIVKQVSGKELGIVDIPTLEKKIPGNKICGDGFFKIQNASVGDLKNIMRTQNFEISNDGLHFSLKFGLQIPHARFHLHNYNVNYCILSKSGDATITIDSITLAFQLDINFNQSPCKTFSKYLRPRIEGIHFELHGGFFDTAITKVMSFVIGEFAPHIVDLLKAKLREAIAAPLEKLDCEKYRP</sequence>
<evidence type="ECO:0008006" key="4">
    <source>
        <dbReference type="Google" id="ProtNLM"/>
    </source>
</evidence>
<evidence type="ECO:0000256" key="1">
    <source>
        <dbReference type="SAM" id="SignalP"/>
    </source>
</evidence>
<dbReference type="EMBL" id="NNAY01000346">
    <property type="protein sequence ID" value="OXU29031.1"/>
    <property type="molecule type" value="Genomic_DNA"/>
</dbReference>
<dbReference type="AlphaFoldDB" id="A0A232FE48"/>
<proteinExistence type="predicted"/>